<dbReference type="GO" id="GO:0005829">
    <property type="term" value="C:cytosol"/>
    <property type="evidence" value="ECO:0007669"/>
    <property type="project" value="TreeGrafter"/>
</dbReference>
<evidence type="ECO:0000259" key="6">
    <source>
        <dbReference type="Pfam" id="PF02826"/>
    </source>
</evidence>
<evidence type="ECO:0000259" key="5">
    <source>
        <dbReference type="Pfam" id="PF00389"/>
    </source>
</evidence>
<dbReference type="GO" id="GO:0016618">
    <property type="term" value="F:hydroxypyruvate reductase [NAD(P)H] activity"/>
    <property type="evidence" value="ECO:0007669"/>
    <property type="project" value="TreeGrafter"/>
</dbReference>
<dbReference type="AlphaFoldDB" id="A0A4P6LZZ4"/>
<evidence type="ECO:0000313" key="7">
    <source>
        <dbReference type="EMBL" id="QBE97375.1"/>
    </source>
</evidence>
<dbReference type="PANTHER" id="PTHR10996:SF283">
    <property type="entry name" value="GLYOXYLATE_HYDROXYPYRUVATE REDUCTASE B"/>
    <property type="match status" value="1"/>
</dbReference>
<dbReference type="Pfam" id="PF00389">
    <property type="entry name" value="2-Hacid_dh"/>
    <property type="match status" value="1"/>
</dbReference>
<dbReference type="InterPro" id="IPR050223">
    <property type="entry name" value="D-isomer_2-hydroxyacid_DH"/>
</dbReference>
<proteinExistence type="inferred from homology"/>
<dbReference type="InterPro" id="IPR029753">
    <property type="entry name" value="D-isomer_DH_CS"/>
</dbReference>
<evidence type="ECO:0000256" key="1">
    <source>
        <dbReference type="ARBA" id="ARBA00005854"/>
    </source>
</evidence>
<sequence length="322" mass="36109">MKKILISEWVPGECLAPYKEDYDFTCPSREKHAFSYDEVYEMIEDYDAYFILDNEGDKKMIDRAKNLKVIANFGVGYNNIDWKYATEVGLPVVNTPTTVTEATAEHAVALLISAMRGVARYDREVRRGVWNSPNFSDIDCEVYGRTLGIMGFGRIGKMVCKKAQGLGMKVIYFDKYRASQEVEKEYNVTYMSFGDVVKNSDCITLHMPYIPENHHIFNTEVFHAMKDSAYLINAARGPIVDEKALAKALKDGTIKGAGLDVFEDEPNVEPELLGLDNVTLTPHIASCTLKARMGMCREALGGIIGVLEGKKPYNVVNPEVLK</sequence>
<dbReference type="GO" id="GO:0030267">
    <property type="term" value="F:glyoxylate reductase (NADPH) activity"/>
    <property type="evidence" value="ECO:0007669"/>
    <property type="project" value="TreeGrafter"/>
</dbReference>
<organism evidence="7 8">
    <name type="scientific">Blautia producta</name>
    <dbReference type="NCBI Taxonomy" id="33035"/>
    <lineage>
        <taxon>Bacteria</taxon>
        <taxon>Bacillati</taxon>
        <taxon>Bacillota</taxon>
        <taxon>Clostridia</taxon>
        <taxon>Lachnospirales</taxon>
        <taxon>Lachnospiraceae</taxon>
        <taxon>Blautia</taxon>
    </lineage>
</organism>
<protein>
    <submittedName>
        <fullName evidence="7">2-hydroxyacid dehydrogenase</fullName>
        <ecNumber evidence="7">1.1.1.-</ecNumber>
    </submittedName>
</protein>
<dbReference type="EC" id="1.1.1.-" evidence="7"/>
<dbReference type="PROSITE" id="PS00065">
    <property type="entry name" value="D_2_HYDROXYACID_DH_1"/>
    <property type="match status" value="1"/>
</dbReference>
<comment type="similarity">
    <text evidence="1 4">Belongs to the D-isomer specific 2-hydroxyacid dehydrogenase family.</text>
</comment>
<feature type="domain" description="D-isomer specific 2-hydroxyacid dehydrogenase NAD-binding" evidence="6">
    <location>
        <begin position="108"/>
        <end position="285"/>
    </location>
</feature>
<dbReference type="PROSITE" id="PS00671">
    <property type="entry name" value="D_2_HYDROXYACID_DH_3"/>
    <property type="match status" value="1"/>
</dbReference>
<dbReference type="FunFam" id="3.40.50.720:FF:000203">
    <property type="entry name" value="D-3-phosphoglycerate dehydrogenase (SerA)"/>
    <property type="match status" value="1"/>
</dbReference>
<dbReference type="GO" id="GO:0051287">
    <property type="term" value="F:NAD binding"/>
    <property type="evidence" value="ECO:0007669"/>
    <property type="project" value="InterPro"/>
</dbReference>
<dbReference type="Proteomes" id="UP000289794">
    <property type="component" value="Chromosome"/>
</dbReference>
<dbReference type="Gene3D" id="3.40.50.720">
    <property type="entry name" value="NAD(P)-binding Rossmann-like Domain"/>
    <property type="match status" value="2"/>
</dbReference>
<evidence type="ECO:0000256" key="3">
    <source>
        <dbReference type="ARBA" id="ARBA00023027"/>
    </source>
</evidence>
<dbReference type="InterPro" id="IPR036291">
    <property type="entry name" value="NAD(P)-bd_dom_sf"/>
</dbReference>
<dbReference type="InterPro" id="IPR006140">
    <property type="entry name" value="D-isomer_DH_NAD-bd"/>
</dbReference>
<gene>
    <name evidence="7" type="ORF">PMF13cell1_02931</name>
</gene>
<dbReference type="InterPro" id="IPR006139">
    <property type="entry name" value="D-isomer_2_OHA_DH_cat_dom"/>
</dbReference>
<feature type="domain" description="D-isomer specific 2-hydroxyacid dehydrogenase catalytic" evidence="5">
    <location>
        <begin position="5"/>
        <end position="317"/>
    </location>
</feature>
<evidence type="ECO:0000256" key="4">
    <source>
        <dbReference type="RuleBase" id="RU003719"/>
    </source>
</evidence>
<dbReference type="EMBL" id="CP035945">
    <property type="protein sequence ID" value="QBE97375.1"/>
    <property type="molecule type" value="Genomic_DNA"/>
</dbReference>
<dbReference type="PANTHER" id="PTHR10996">
    <property type="entry name" value="2-HYDROXYACID DEHYDROGENASE-RELATED"/>
    <property type="match status" value="1"/>
</dbReference>
<name>A0A4P6LZZ4_9FIRM</name>
<dbReference type="InterPro" id="IPR029752">
    <property type="entry name" value="D-isomer_DH_CS1"/>
</dbReference>
<dbReference type="SUPFAM" id="SSF51735">
    <property type="entry name" value="NAD(P)-binding Rossmann-fold domains"/>
    <property type="match status" value="1"/>
</dbReference>
<evidence type="ECO:0000313" key="8">
    <source>
        <dbReference type="Proteomes" id="UP000289794"/>
    </source>
</evidence>
<reference evidence="7 8" key="1">
    <citation type="submission" date="2019-01" db="EMBL/GenBank/DDBJ databases">
        <title>PMF-metabolizing Aryl O-demethylase.</title>
        <authorList>
            <person name="Kim M."/>
        </authorList>
    </citation>
    <scope>NUCLEOTIDE SEQUENCE [LARGE SCALE GENOMIC DNA]</scope>
    <source>
        <strain evidence="7 8">PMF1</strain>
    </source>
</reference>
<dbReference type="SUPFAM" id="SSF52283">
    <property type="entry name" value="Formate/glycerate dehydrogenase catalytic domain-like"/>
    <property type="match status" value="1"/>
</dbReference>
<accession>A0A4P6LZZ4</accession>
<evidence type="ECO:0000256" key="2">
    <source>
        <dbReference type="ARBA" id="ARBA00023002"/>
    </source>
</evidence>
<keyword evidence="3" id="KW-0520">NAD</keyword>
<dbReference type="KEGG" id="bpro:PMF13cell1_02931"/>
<dbReference type="RefSeq" id="WP_130181195.1">
    <property type="nucleotide sequence ID" value="NZ_CP035945.1"/>
</dbReference>
<dbReference type="Pfam" id="PF02826">
    <property type="entry name" value="2-Hacid_dh_C"/>
    <property type="match status" value="1"/>
</dbReference>
<keyword evidence="2 4" id="KW-0560">Oxidoreductase</keyword>